<protein>
    <submittedName>
        <fullName evidence="1">Uncharacterized protein</fullName>
    </submittedName>
</protein>
<sequence>MTSQRLWLELSRVATFISIAVGCPLGPLQAAVLLAGVDEGSWQLATFIEEHKQREILHFSTSPGPVCRWLLSPLDRDHKSPLHPADIICQAP</sequence>
<dbReference type="EMBL" id="JAUKUD010000001">
    <property type="protein sequence ID" value="KAK0752793.1"/>
    <property type="molecule type" value="Genomic_DNA"/>
</dbReference>
<organism evidence="1 2">
    <name type="scientific">Schizothecium vesticola</name>
    <dbReference type="NCBI Taxonomy" id="314040"/>
    <lineage>
        <taxon>Eukaryota</taxon>
        <taxon>Fungi</taxon>
        <taxon>Dikarya</taxon>
        <taxon>Ascomycota</taxon>
        <taxon>Pezizomycotina</taxon>
        <taxon>Sordariomycetes</taxon>
        <taxon>Sordariomycetidae</taxon>
        <taxon>Sordariales</taxon>
        <taxon>Schizotheciaceae</taxon>
        <taxon>Schizothecium</taxon>
    </lineage>
</organism>
<comment type="caution">
    <text evidence="1">The sequence shown here is derived from an EMBL/GenBank/DDBJ whole genome shotgun (WGS) entry which is preliminary data.</text>
</comment>
<dbReference type="Proteomes" id="UP001172155">
    <property type="component" value="Unassembled WGS sequence"/>
</dbReference>
<reference evidence="1" key="1">
    <citation type="submission" date="2023-06" db="EMBL/GenBank/DDBJ databases">
        <title>Genome-scale phylogeny and comparative genomics of the fungal order Sordariales.</title>
        <authorList>
            <consortium name="Lawrence Berkeley National Laboratory"/>
            <person name="Hensen N."/>
            <person name="Bonometti L."/>
            <person name="Westerberg I."/>
            <person name="Brannstrom I.O."/>
            <person name="Guillou S."/>
            <person name="Cros-Aarteil S."/>
            <person name="Calhoun S."/>
            <person name="Haridas S."/>
            <person name="Kuo A."/>
            <person name="Mondo S."/>
            <person name="Pangilinan J."/>
            <person name="Riley R."/>
            <person name="LaButti K."/>
            <person name="Andreopoulos B."/>
            <person name="Lipzen A."/>
            <person name="Chen C."/>
            <person name="Yanf M."/>
            <person name="Daum C."/>
            <person name="Ng V."/>
            <person name="Clum A."/>
            <person name="Steindorff A."/>
            <person name="Ohm R."/>
            <person name="Martin F."/>
            <person name="Silar P."/>
            <person name="Natvig D."/>
            <person name="Lalanne C."/>
            <person name="Gautier V."/>
            <person name="Ament-velasquez S.L."/>
            <person name="Kruys A."/>
            <person name="Hutchinson M.I."/>
            <person name="Powell A.J."/>
            <person name="Barry K."/>
            <person name="Miller A.N."/>
            <person name="Grigoriev I.V."/>
            <person name="Debuchy R."/>
            <person name="Gladieux P."/>
            <person name="Thoren M.H."/>
            <person name="Johannesson H."/>
        </authorList>
    </citation>
    <scope>NUCLEOTIDE SEQUENCE</scope>
    <source>
        <strain evidence="1">SMH3187-1</strain>
    </source>
</reference>
<proteinExistence type="predicted"/>
<accession>A0AA40F7R8</accession>
<evidence type="ECO:0000313" key="2">
    <source>
        <dbReference type="Proteomes" id="UP001172155"/>
    </source>
</evidence>
<dbReference type="AlphaFoldDB" id="A0AA40F7R8"/>
<keyword evidence="2" id="KW-1185">Reference proteome</keyword>
<name>A0AA40F7R8_9PEZI</name>
<dbReference type="PROSITE" id="PS51257">
    <property type="entry name" value="PROKAR_LIPOPROTEIN"/>
    <property type="match status" value="1"/>
</dbReference>
<evidence type="ECO:0000313" key="1">
    <source>
        <dbReference type="EMBL" id="KAK0752793.1"/>
    </source>
</evidence>
<gene>
    <name evidence="1" type="ORF">B0T18DRAFT_395402</name>
</gene>